<keyword evidence="9" id="KW-0460">Magnesium</keyword>
<dbReference type="FunFam" id="1.10.1520.10:FF:000001">
    <property type="entry name" value="Ribonuclease 3"/>
    <property type="match status" value="1"/>
</dbReference>
<dbReference type="GO" id="GO:0010468">
    <property type="term" value="P:regulation of gene expression"/>
    <property type="evidence" value="ECO:0007669"/>
    <property type="project" value="TreeGrafter"/>
</dbReference>
<keyword evidence="9" id="KW-0819">tRNA processing</keyword>
<name>A0A9D5JW70_9BACT</name>
<keyword evidence="5 9" id="KW-0540">Nuclease</keyword>
<comment type="subcellular location">
    <subcellularLocation>
        <location evidence="9">Cytoplasm</location>
    </subcellularLocation>
</comment>
<dbReference type="PROSITE" id="PS50142">
    <property type="entry name" value="RNASE_3_2"/>
    <property type="match status" value="1"/>
</dbReference>
<keyword evidence="9" id="KW-0699">rRNA-binding</keyword>
<evidence type="ECO:0000256" key="4">
    <source>
        <dbReference type="ARBA" id="ARBA00022664"/>
    </source>
</evidence>
<feature type="binding site" evidence="9">
    <location>
        <position position="147"/>
    </location>
    <ligand>
        <name>Mg(2+)</name>
        <dbReference type="ChEBI" id="CHEBI:18420"/>
    </ligand>
</feature>
<evidence type="ECO:0000256" key="6">
    <source>
        <dbReference type="ARBA" id="ARBA00022759"/>
    </source>
</evidence>
<evidence type="ECO:0000256" key="2">
    <source>
        <dbReference type="ARBA" id="ARBA00010183"/>
    </source>
</evidence>
<keyword evidence="9" id="KW-0963">Cytoplasm</keyword>
<comment type="cofactor">
    <cofactor evidence="9">
        <name>Mg(2+)</name>
        <dbReference type="ChEBI" id="CHEBI:18420"/>
    </cofactor>
</comment>
<dbReference type="EC" id="3.1.26.3" evidence="9"/>
<evidence type="ECO:0000256" key="1">
    <source>
        <dbReference type="ARBA" id="ARBA00000109"/>
    </source>
</evidence>
<evidence type="ECO:0000256" key="5">
    <source>
        <dbReference type="ARBA" id="ARBA00022722"/>
    </source>
</evidence>
<evidence type="ECO:0000256" key="3">
    <source>
        <dbReference type="ARBA" id="ARBA00022552"/>
    </source>
</evidence>
<dbReference type="InterPro" id="IPR014720">
    <property type="entry name" value="dsRBD_dom"/>
</dbReference>
<evidence type="ECO:0000256" key="7">
    <source>
        <dbReference type="ARBA" id="ARBA00022801"/>
    </source>
</evidence>
<dbReference type="Proteomes" id="UP000649604">
    <property type="component" value="Unassembled WGS sequence"/>
</dbReference>
<dbReference type="CDD" id="cd10845">
    <property type="entry name" value="DSRM_RNAse_III_family"/>
    <property type="match status" value="1"/>
</dbReference>
<feature type="domain" description="DRBM" evidence="10">
    <location>
        <begin position="261"/>
        <end position="330"/>
    </location>
</feature>
<dbReference type="EMBL" id="WJJP01000384">
    <property type="protein sequence ID" value="MBD3325250.1"/>
    <property type="molecule type" value="Genomic_DNA"/>
</dbReference>
<dbReference type="GO" id="GO:0004525">
    <property type="term" value="F:ribonuclease III activity"/>
    <property type="evidence" value="ECO:0007669"/>
    <property type="project" value="UniProtKB-UniRule"/>
</dbReference>
<dbReference type="GO" id="GO:0006397">
    <property type="term" value="P:mRNA processing"/>
    <property type="evidence" value="ECO:0007669"/>
    <property type="project" value="UniProtKB-UniRule"/>
</dbReference>
<dbReference type="NCBIfam" id="TIGR02191">
    <property type="entry name" value="RNaseIII"/>
    <property type="match status" value="1"/>
</dbReference>
<dbReference type="InterPro" id="IPR011907">
    <property type="entry name" value="RNase_III"/>
</dbReference>
<dbReference type="GO" id="GO:0008033">
    <property type="term" value="P:tRNA processing"/>
    <property type="evidence" value="ECO:0007669"/>
    <property type="project" value="UniProtKB-KW"/>
</dbReference>
<dbReference type="GO" id="GO:0046872">
    <property type="term" value="F:metal ion binding"/>
    <property type="evidence" value="ECO:0007669"/>
    <property type="project" value="UniProtKB-KW"/>
</dbReference>
<sequence length="337" mass="38517">MGSLISHFAVPGRGRYHECWEHSTAVEAHNPGGSGQRIEPEEGEFIHMHGQPKHQQTRHSWWKKMVGLRWLRKIAPSRRTKTKETFPNQNQTPEEIAARIRPEDYEDLYTRLGYRFHDPTLLRQSLTHRSFMNESGDPAIEDNEKLEFLGDSIIGFVISELLYRSFPRFREGDLSRVKSHVVSEAFLANIARELDLGAFLLLGKGEAASGGHEKNSLLSNCYEAVVAALYLDGGIQPTWDFLIRCFKERVETLIHNQHILDHKSLLQERSQELFNATPRYRLRQIIGPDHDRTFEIELLIKGDVFSVGKGKNKKEAEQLAAKAALAKLNINTGKIRS</sequence>
<protein>
    <recommendedName>
        <fullName evidence="9">Ribonuclease 3</fullName>
        <ecNumber evidence="9">3.1.26.3</ecNumber>
    </recommendedName>
    <alternativeName>
        <fullName evidence="9">Ribonuclease III</fullName>
        <shortName evidence="9">RNase III</shortName>
    </alternativeName>
</protein>
<dbReference type="InterPro" id="IPR036389">
    <property type="entry name" value="RNase_III_sf"/>
</dbReference>
<keyword evidence="7 9" id="KW-0378">Hydrolase</keyword>
<keyword evidence="3 9" id="KW-0698">rRNA processing</keyword>
<feature type="active site" evidence="9">
    <location>
        <position position="223"/>
    </location>
</feature>
<dbReference type="PROSITE" id="PS50137">
    <property type="entry name" value="DS_RBD"/>
    <property type="match status" value="1"/>
</dbReference>
<keyword evidence="8 9" id="KW-0694">RNA-binding</keyword>
<gene>
    <name evidence="9 12" type="primary">rnc</name>
    <name evidence="12" type="ORF">GF339_11740</name>
</gene>
<dbReference type="GO" id="GO:0019843">
    <property type="term" value="F:rRNA binding"/>
    <property type="evidence" value="ECO:0007669"/>
    <property type="project" value="UniProtKB-KW"/>
</dbReference>
<dbReference type="HAMAP" id="MF_00104">
    <property type="entry name" value="RNase_III"/>
    <property type="match status" value="1"/>
</dbReference>
<keyword evidence="4 9" id="KW-0507">mRNA processing</keyword>
<dbReference type="PANTHER" id="PTHR11207">
    <property type="entry name" value="RIBONUCLEASE III"/>
    <property type="match status" value="1"/>
</dbReference>
<dbReference type="GO" id="GO:0003725">
    <property type="term" value="F:double-stranded RNA binding"/>
    <property type="evidence" value="ECO:0007669"/>
    <property type="project" value="TreeGrafter"/>
</dbReference>
<comment type="subunit">
    <text evidence="9">Homodimer.</text>
</comment>
<comment type="similarity">
    <text evidence="2">Belongs to the ribonuclease III family.</text>
</comment>
<comment type="catalytic activity">
    <reaction evidence="1 9">
        <text>Endonucleolytic cleavage to 5'-phosphomonoester.</text>
        <dbReference type="EC" id="3.1.26.3"/>
    </reaction>
</comment>
<feature type="binding site" evidence="9">
    <location>
        <position position="223"/>
    </location>
    <ligand>
        <name>Mg(2+)</name>
        <dbReference type="ChEBI" id="CHEBI:18420"/>
    </ligand>
</feature>
<evidence type="ECO:0000259" key="11">
    <source>
        <dbReference type="PROSITE" id="PS50142"/>
    </source>
</evidence>
<dbReference type="GO" id="GO:0005737">
    <property type="term" value="C:cytoplasm"/>
    <property type="evidence" value="ECO:0007669"/>
    <property type="project" value="UniProtKB-SubCell"/>
</dbReference>
<evidence type="ECO:0000256" key="9">
    <source>
        <dbReference type="HAMAP-Rule" id="MF_00104"/>
    </source>
</evidence>
<dbReference type="PANTHER" id="PTHR11207:SF0">
    <property type="entry name" value="RIBONUCLEASE 3"/>
    <property type="match status" value="1"/>
</dbReference>
<keyword evidence="6 9" id="KW-0255">Endonuclease</keyword>
<dbReference type="SUPFAM" id="SSF54768">
    <property type="entry name" value="dsRNA-binding domain-like"/>
    <property type="match status" value="1"/>
</dbReference>
<organism evidence="12 13">
    <name type="scientific">candidate division KSB3 bacterium</name>
    <dbReference type="NCBI Taxonomy" id="2044937"/>
    <lineage>
        <taxon>Bacteria</taxon>
        <taxon>candidate division KSB3</taxon>
    </lineage>
</organism>
<dbReference type="Pfam" id="PF14622">
    <property type="entry name" value="Ribonucleas_3_3"/>
    <property type="match status" value="1"/>
</dbReference>
<comment type="function">
    <text evidence="9">Digests double-stranded RNA. Involved in the processing of primary rRNA transcript to yield the immediate precursors to the large and small rRNAs (23S and 16S). Processes some mRNAs, and tRNAs when they are encoded in the rRNA operon. Processes pre-crRNA and tracrRNA of type II CRISPR loci if present in the organism.</text>
</comment>
<accession>A0A9D5JW70</accession>
<dbReference type="Gene3D" id="3.30.160.20">
    <property type="match status" value="1"/>
</dbReference>
<dbReference type="SMART" id="SM00358">
    <property type="entry name" value="DSRM"/>
    <property type="match status" value="1"/>
</dbReference>
<dbReference type="SUPFAM" id="SSF69065">
    <property type="entry name" value="RNase III domain-like"/>
    <property type="match status" value="1"/>
</dbReference>
<proteinExistence type="inferred from homology"/>
<dbReference type="Pfam" id="PF00035">
    <property type="entry name" value="dsrm"/>
    <property type="match status" value="1"/>
</dbReference>
<dbReference type="PROSITE" id="PS00517">
    <property type="entry name" value="RNASE_3_1"/>
    <property type="match status" value="1"/>
</dbReference>
<keyword evidence="9" id="KW-0479">Metal-binding</keyword>
<evidence type="ECO:0000256" key="8">
    <source>
        <dbReference type="ARBA" id="ARBA00022884"/>
    </source>
</evidence>
<feature type="domain" description="RNase III" evidence="11">
    <location>
        <begin position="105"/>
        <end position="234"/>
    </location>
</feature>
<dbReference type="GO" id="GO:0006364">
    <property type="term" value="P:rRNA processing"/>
    <property type="evidence" value="ECO:0007669"/>
    <property type="project" value="UniProtKB-UniRule"/>
</dbReference>
<dbReference type="AlphaFoldDB" id="A0A9D5JW70"/>
<evidence type="ECO:0000259" key="10">
    <source>
        <dbReference type="PROSITE" id="PS50137"/>
    </source>
</evidence>
<dbReference type="CDD" id="cd00593">
    <property type="entry name" value="RIBOc"/>
    <property type="match status" value="1"/>
</dbReference>
<evidence type="ECO:0000313" key="12">
    <source>
        <dbReference type="EMBL" id="MBD3325250.1"/>
    </source>
</evidence>
<feature type="binding site" evidence="9">
    <location>
        <position position="220"/>
    </location>
    <ligand>
        <name>Mg(2+)</name>
        <dbReference type="ChEBI" id="CHEBI:18420"/>
    </ligand>
</feature>
<reference evidence="12" key="1">
    <citation type="submission" date="2019-11" db="EMBL/GenBank/DDBJ databases">
        <title>Microbial mats filling the niche in hypersaline microbial mats.</title>
        <authorList>
            <person name="Wong H.L."/>
            <person name="Macleod F.I."/>
            <person name="White R.A. III"/>
            <person name="Burns B.P."/>
        </authorList>
    </citation>
    <scope>NUCLEOTIDE SEQUENCE</scope>
    <source>
        <strain evidence="12">Rbin_158</strain>
    </source>
</reference>
<evidence type="ECO:0000313" key="13">
    <source>
        <dbReference type="Proteomes" id="UP000649604"/>
    </source>
</evidence>
<dbReference type="InterPro" id="IPR000999">
    <property type="entry name" value="RNase_III_dom"/>
</dbReference>
<feature type="active site" evidence="9">
    <location>
        <position position="151"/>
    </location>
</feature>
<dbReference type="Gene3D" id="1.10.1520.10">
    <property type="entry name" value="Ribonuclease III domain"/>
    <property type="match status" value="1"/>
</dbReference>
<comment type="caution">
    <text evidence="12">The sequence shown here is derived from an EMBL/GenBank/DDBJ whole genome shotgun (WGS) entry which is preliminary data.</text>
</comment>
<dbReference type="SMART" id="SM00535">
    <property type="entry name" value="RIBOc"/>
    <property type="match status" value="1"/>
</dbReference>